<reference evidence="1 2" key="1">
    <citation type="submission" date="2019-01" db="EMBL/GenBank/DDBJ databases">
        <authorList>
            <consortium name="Pathogen Informatics"/>
        </authorList>
    </citation>
    <scope>NUCLEOTIDE SEQUENCE [LARGE SCALE GENOMIC DNA]</scope>
    <source>
        <strain evidence="1 2">NCTC10112</strain>
    </source>
</reference>
<dbReference type="Proteomes" id="UP000290482">
    <property type="component" value="Chromosome"/>
</dbReference>
<dbReference type="RefSeq" id="WP_022935760.1">
    <property type="nucleotide sequence ID" value="NZ_LR214940.1"/>
</dbReference>
<protein>
    <recommendedName>
        <fullName evidence="3">Lipoprotein-associated type-17 domain-containing protein</fullName>
    </recommendedName>
</protein>
<dbReference type="KEGG" id="mob:NCTC10112_00582"/>
<evidence type="ECO:0008006" key="3">
    <source>
        <dbReference type="Google" id="ProtNLM"/>
    </source>
</evidence>
<gene>
    <name evidence="1" type="ORF">NCTC10112_00582</name>
</gene>
<evidence type="ECO:0000313" key="2">
    <source>
        <dbReference type="Proteomes" id="UP000290482"/>
    </source>
</evidence>
<dbReference type="AlphaFoldDB" id="A0A448ZXK5"/>
<proteinExistence type="predicted"/>
<dbReference type="EMBL" id="LR214940">
    <property type="protein sequence ID" value="VEU55986.1"/>
    <property type="molecule type" value="Genomic_DNA"/>
</dbReference>
<organism evidence="1 2">
    <name type="scientific">Metamycoplasma orale</name>
    <name type="common">Mycoplasma orale</name>
    <dbReference type="NCBI Taxonomy" id="2121"/>
    <lineage>
        <taxon>Bacteria</taxon>
        <taxon>Bacillati</taxon>
        <taxon>Mycoplasmatota</taxon>
        <taxon>Mycoplasmoidales</taxon>
        <taxon>Metamycoplasmataceae</taxon>
        <taxon>Metamycoplasma</taxon>
    </lineage>
</organism>
<dbReference type="OrthoDB" id="402287at2"/>
<name>A0A448ZXK5_METOS</name>
<evidence type="ECO:0000313" key="1">
    <source>
        <dbReference type="EMBL" id="VEU55986.1"/>
    </source>
</evidence>
<accession>A0A448ZXK5</accession>
<sequence>MKKMNFIWLLSITPLVPLTVASKCTTTKPVVPAQPETNEGIDKEGFLIKELQDKIKEFYEGKFTKSLFSSENKDVNLESYHDIDFDLEKPNIVAYNDVEDTLTVKVKGKYKSKPFNEFEFKLVDFKTYYDIRRFVSASAISAKLNLNKMIEDKIKWSDLILKENKELFNYISEFKAINSEYKELNLLDLLLNNNKYYELRNVKILKDGSTYYLNFTLIFKNYELKNGIESVSEDSLQFKNVIIENVEYTVQDIFNFLETKLVEKNLEEQKRKNFPSFFSARFQASRNLVTAANFLEFSDAKYANYFGFPIQFETINIAANDLTGSLYLKFNLKYEDGQSNEFKHNKAITYKIEGFKSNTNDKVLKNFFIMKKIDSNWNAIIKKIKDKYLVDNKNTITKEELDNLINPAVKNIRVLKKENNNKYKLYTNNYLEILYEGVSLETSGYNEGNGLLELGSISSSNKIFIEYLTFDLAKITDIKIDEGKLSFNLHYNIIISLSQATNGDNEGTDFYENNVVLEVPIKEK</sequence>
<keyword evidence="2" id="KW-1185">Reference proteome</keyword>